<feature type="transmembrane region" description="Helical" evidence="7">
    <location>
        <begin position="284"/>
        <end position="303"/>
    </location>
</feature>
<feature type="transmembrane region" description="Helical" evidence="7">
    <location>
        <begin position="315"/>
        <end position="338"/>
    </location>
</feature>
<dbReference type="GO" id="GO:0005886">
    <property type="term" value="C:plasma membrane"/>
    <property type="evidence" value="ECO:0007669"/>
    <property type="project" value="UniProtKB-SubCell"/>
</dbReference>
<dbReference type="CDD" id="cd17321">
    <property type="entry name" value="MFS_MMR_MDR_like"/>
    <property type="match status" value="1"/>
</dbReference>
<dbReference type="InterPro" id="IPR011701">
    <property type="entry name" value="MFS"/>
</dbReference>
<evidence type="ECO:0000313" key="9">
    <source>
        <dbReference type="EMBL" id="MBB6690935.1"/>
    </source>
</evidence>
<dbReference type="Gene3D" id="1.20.1250.20">
    <property type="entry name" value="MFS general substrate transporter like domains"/>
    <property type="match status" value="1"/>
</dbReference>
<dbReference type="GO" id="GO:0022857">
    <property type="term" value="F:transmembrane transporter activity"/>
    <property type="evidence" value="ECO:0007669"/>
    <property type="project" value="InterPro"/>
</dbReference>
<organism evidence="9 10">
    <name type="scientific">Cohnella xylanilytica</name>
    <dbReference type="NCBI Taxonomy" id="557555"/>
    <lineage>
        <taxon>Bacteria</taxon>
        <taxon>Bacillati</taxon>
        <taxon>Bacillota</taxon>
        <taxon>Bacilli</taxon>
        <taxon>Bacillales</taxon>
        <taxon>Paenibacillaceae</taxon>
        <taxon>Cohnella</taxon>
    </lineage>
</organism>
<feature type="domain" description="Major facilitator superfamily (MFS) profile" evidence="8">
    <location>
        <begin position="31"/>
        <end position="520"/>
    </location>
</feature>
<feature type="transmembrane region" description="Helical" evidence="7">
    <location>
        <begin position="97"/>
        <end position="115"/>
    </location>
</feature>
<feature type="transmembrane region" description="Helical" evidence="7">
    <location>
        <begin position="68"/>
        <end position="88"/>
    </location>
</feature>
<evidence type="ECO:0000256" key="6">
    <source>
        <dbReference type="ARBA" id="ARBA00023136"/>
    </source>
</evidence>
<dbReference type="PANTHER" id="PTHR42718:SF47">
    <property type="entry name" value="METHYL VIOLOGEN RESISTANCE PROTEIN SMVA"/>
    <property type="match status" value="1"/>
</dbReference>
<proteinExistence type="predicted"/>
<feature type="transmembrane region" description="Helical" evidence="7">
    <location>
        <begin position="376"/>
        <end position="402"/>
    </location>
</feature>
<dbReference type="EMBL" id="JACJVR010000019">
    <property type="protein sequence ID" value="MBB6690935.1"/>
    <property type="molecule type" value="Genomic_DNA"/>
</dbReference>
<keyword evidence="4 7" id="KW-0812">Transmembrane</keyword>
<dbReference type="PRINTS" id="PR01036">
    <property type="entry name" value="TCRTETB"/>
</dbReference>
<accession>A0A841TS00</accession>
<evidence type="ECO:0000256" key="4">
    <source>
        <dbReference type="ARBA" id="ARBA00022692"/>
    </source>
</evidence>
<keyword evidence="2" id="KW-0813">Transport</keyword>
<gene>
    <name evidence="9" type="ORF">H7B90_05905</name>
</gene>
<protein>
    <submittedName>
        <fullName evidence="9">MFS transporter</fullName>
    </submittedName>
</protein>
<feature type="transmembrane region" description="Helical" evidence="7">
    <location>
        <begin position="493"/>
        <end position="516"/>
    </location>
</feature>
<dbReference type="Proteomes" id="UP000553776">
    <property type="component" value="Unassembled WGS sequence"/>
</dbReference>
<feature type="transmembrane region" description="Helical" evidence="7">
    <location>
        <begin position="185"/>
        <end position="205"/>
    </location>
</feature>
<evidence type="ECO:0000256" key="7">
    <source>
        <dbReference type="SAM" id="Phobius"/>
    </source>
</evidence>
<dbReference type="AlphaFoldDB" id="A0A841TS00"/>
<keyword evidence="5 7" id="KW-1133">Transmembrane helix</keyword>
<name>A0A841TS00_9BACL</name>
<reference evidence="9 10" key="1">
    <citation type="submission" date="2020-08" db="EMBL/GenBank/DDBJ databases">
        <title>Cohnella phylogeny.</title>
        <authorList>
            <person name="Dunlap C."/>
        </authorList>
    </citation>
    <scope>NUCLEOTIDE SEQUENCE [LARGE SCALE GENOMIC DNA]</scope>
    <source>
        <strain evidence="9 10">DSM 25239</strain>
    </source>
</reference>
<dbReference type="InterPro" id="IPR036259">
    <property type="entry name" value="MFS_trans_sf"/>
</dbReference>
<evidence type="ECO:0000256" key="3">
    <source>
        <dbReference type="ARBA" id="ARBA00022475"/>
    </source>
</evidence>
<comment type="subcellular location">
    <subcellularLocation>
        <location evidence="1">Cell membrane</location>
        <topology evidence="1">Multi-pass membrane protein</topology>
    </subcellularLocation>
</comment>
<evidence type="ECO:0000259" key="8">
    <source>
        <dbReference type="PROSITE" id="PS50850"/>
    </source>
</evidence>
<sequence>MINSNRKEERIALIKENRTGARLAGRKEWIALAVLCLPLMVVSMDVSVLFFAAPDIAADLQPTANQQLWIFDVYGFILAGLLLTMGAVGDRIGRRRLLMIGSVGFALSSLFAAYAQTAEALIAARGILGIAGSTLMPSTLALVRTMFQDDNQRTKAMSIWSAVMASGVTVGPIIGGLLIQSFSWGSVFLINIPAMALLLLIAPFLLPENRSSSPGRIDIASSLLALAAILPVTYGVKTLAEDGWAPIPVALLAAGLVVGYAFVRRQLSIANPLLDIRALMDRRTGGSILINLIATFTLMASALVNTQFLQSVLGYSPFVASLWSVLPSVAVGAAAPLAAKLSLTLGRPRVMAGGFAVSAIGFGILTQVRLDGFLPLAVMLVGAGLVAAGIVSVMTLVADYVVGVAPADRAGAVGGLIETSSELGGAFGIALLGCVLAAVYRHAVAPLLPAGLSPEASVAAGQTIAGASAVSHALPAEAATQVLNASKEAFMTAMHVTSLVAGVILLLATAATLTLLRDKKAAVSAAA</sequence>
<keyword evidence="3" id="KW-1003">Cell membrane</keyword>
<evidence type="ECO:0000313" key="10">
    <source>
        <dbReference type="Proteomes" id="UP000553776"/>
    </source>
</evidence>
<dbReference type="PROSITE" id="PS50850">
    <property type="entry name" value="MFS"/>
    <property type="match status" value="1"/>
</dbReference>
<dbReference type="PANTHER" id="PTHR42718">
    <property type="entry name" value="MAJOR FACILITATOR SUPERFAMILY MULTIDRUG TRANSPORTER MFSC"/>
    <property type="match status" value="1"/>
</dbReference>
<feature type="transmembrane region" description="Helical" evidence="7">
    <location>
        <begin position="350"/>
        <end position="370"/>
    </location>
</feature>
<evidence type="ECO:0000256" key="2">
    <source>
        <dbReference type="ARBA" id="ARBA00022448"/>
    </source>
</evidence>
<dbReference type="Gene3D" id="1.20.1720.10">
    <property type="entry name" value="Multidrug resistance protein D"/>
    <property type="match status" value="1"/>
</dbReference>
<feature type="transmembrane region" description="Helical" evidence="7">
    <location>
        <begin position="217"/>
        <end position="237"/>
    </location>
</feature>
<feature type="transmembrane region" description="Helical" evidence="7">
    <location>
        <begin position="29"/>
        <end position="53"/>
    </location>
</feature>
<feature type="transmembrane region" description="Helical" evidence="7">
    <location>
        <begin position="243"/>
        <end position="263"/>
    </location>
</feature>
<evidence type="ECO:0000256" key="1">
    <source>
        <dbReference type="ARBA" id="ARBA00004651"/>
    </source>
</evidence>
<feature type="transmembrane region" description="Helical" evidence="7">
    <location>
        <begin position="423"/>
        <end position="443"/>
    </location>
</feature>
<dbReference type="SUPFAM" id="SSF103473">
    <property type="entry name" value="MFS general substrate transporter"/>
    <property type="match status" value="1"/>
</dbReference>
<feature type="transmembrane region" description="Helical" evidence="7">
    <location>
        <begin position="127"/>
        <end position="147"/>
    </location>
</feature>
<comment type="caution">
    <text evidence="9">The sequence shown here is derived from an EMBL/GenBank/DDBJ whole genome shotgun (WGS) entry which is preliminary data.</text>
</comment>
<feature type="transmembrane region" description="Helical" evidence="7">
    <location>
        <begin position="159"/>
        <end position="179"/>
    </location>
</feature>
<dbReference type="InterPro" id="IPR020846">
    <property type="entry name" value="MFS_dom"/>
</dbReference>
<dbReference type="Pfam" id="PF07690">
    <property type="entry name" value="MFS_1"/>
    <property type="match status" value="1"/>
</dbReference>
<evidence type="ECO:0000256" key="5">
    <source>
        <dbReference type="ARBA" id="ARBA00022989"/>
    </source>
</evidence>
<keyword evidence="10" id="KW-1185">Reference proteome</keyword>
<keyword evidence="6 7" id="KW-0472">Membrane</keyword>